<organism evidence="1 2">
    <name type="scientific">Wansuia hejianensis</name>
    <dbReference type="NCBI Taxonomy" id="2763667"/>
    <lineage>
        <taxon>Bacteria</taxon>
        <taxon>Bacillati</taxon>
        <taxon>Bacillota</taxon>
        <taxon>Clostridia</taxon>
        <taxon>Lachnospirales</taxon>
        <taxon>Lachnospiraceae</taxon>
        <taxon>Wansuia</taxon>
    </lineage>
</organism>
<dbReference type="RefSeq" id="WP_249322554.1">
    <property type="nucleotide sequence ID" value="NZ_JACRTK010000001.1"/>
</dbReference>
<evidence type="ECO:0000313" key="2">
    <source>
        <dbReference type="Proteomes" id="UP000601522"/>
    </source>
</evidence>
<proteinExistence type="predicted"/>
<comment type="caution">
    <text evidence="1">The sequence shown here is derived from an EMBL/GenBank/DDBJ whole genome shotgun (WGS) entry which is preliminary data.</text>
</comment>
<keyword evidence="2" id="KW-1185">Reference proteome</keyword>
<sequence length="78" mass="9260">MIEYNQAVPMKYRGQTDLAIEYLKFYFKEKWLKDIHENLRDGYKEMGQINLSLSEVGLEQDIIDLYSYESMLLGREGS</sequence>
<dbReference type="Proteomes" id="UP000601522">
    <property type="component" value="Unassembled WGS sequence"/>
</dbReference>
<dbReference type="AlphaFoldDB" id="A0A926F0P0"/>
<name>A0A926F0P0_9FIRM</name>
<dbReference type="EMBL" id="JACRTK010000001">
    <property type="protein sequence ID" value="MBC8589735.1"/>
    <property type="molecule type" value="Genomic_DNA"/>
</dbReference>
<gene>
    <name evidence="1" type="ORF">H8689_01065</name>
</gene>
<dbReference type="Gene3D" id="1.10.1220.10">
    <property type="entry name" value="Met repressor-like"/>
    <property type="match status" value="1"/>
</dbReference>
<accession>A0A926F0P0</accession>
<protein>
    <submittedName>
        <fullName evidence="1">Uncharacterized protein</fullName>
    </submittedName>
</protein>
<reference evidence="1 2" key="1">
    <citation type="submission" date="2020-08" db="EMBL/GenBank/DDBJ databases">
        <title>Genome public.</title>
        <authorList>
            <person name="Liu C."/>
            <person name="Sun Q."/>
        </authorList>
    </citation>
    <scope>NUCLEOTIDE SEQUENCE [LARGE SCALE GENOMIC DNA]</scope>
    <source>
        <strain evidence="1 2">NSJ-26</strain>
    </source>
</reference>
<dbReference type="InterPro" id="IPR013321">
    <property type="entry name" value="Arc_rbn_hlx_hlx"/>
</dbReference>
<evidence type="ECO:0000313" key="1">
    <source>
        <dbReference type="EMBL" id="MBC8589735.1"/>
    </source>
</evidence>
<dbReference type="GO" id="GO:0006355">
    <property type="term" value="P:regulation of DNA-templated transcription"/>
    <property type="evidence" value="ECO:0007669"/>
    <property type="project" value="InterPro"/>
</dbReference>